<keyword evidence="4" id="KW-0690">Ribosome biogenesis</keyword>
<dbReference type="Gene3D" id="3.40.50.300">
    <property type="entry name" value="P-loop containing nucleotide triphosphate hydrolases"/>
    <property type="match status" value="2"/>
</dbReference>
<evidence type="ECO:0000256" key="7">
    <source>
        <dbReference type="ARBA" id="ARBA00022806"/>
    </source>
</evidence>
<dbReference type="PROSITE" id="PS51194">
    <property type="entry name" value="HELICASE_CTER"/>
    <property type="match status" value="1"/>
</dbReference>
<keyword evidence="9" id="KW-0694">RNA-binding</keyword>
<dbReference type="GO" id="GO:0016787">
    <property type="term" value="F:hydrolase activity"/>
    <property type="evidence" value="ECO:0007669"/>
    <property type="project" value="UniProtKB-KW"/>
</dbReference>
<dbReference type="Pfam" id="PF00270">
    <property type="entry name" value="DEAD"/>
    <property type="match status" value="1"/>
</dbReference>
<keyword evidence="7 18" id="KW-0347">Helicase</keyword>
<evidence type="ECO:0000256" key="10">
    <source>
        <dbReference type="ARBA" id="ARBA00023242"/>
    </source>
</evidence>
<evidence type="ECO:0000256" key="3">
    <source>
        <dbReference type="ARBA" id="ARBA00012552"/>
    </source>
</evidence>
<dbReference type="InterPro" id="IPR011545">
    <property type="entry name" value="DEAD/DEAH_box_helicase_dom"/>
</dbReference>
<feature type="short sequence motif" description="Q motif" evidence="13">
    <location>
        <begin position="86"/>
        <end position="114"/>
    </location>
</feature>
<accession>A0A0F7ZSW5</accession>
<evidence type="ECO:0000256" key="12">
    <source>
        <dbReference type="ARBA" id="ARBA00047984"/>
    </source>
</evidence>
<feature type="compositionally biased region" description="Basic residues" evidence="14">
    <location>
        <begin position="636"/>
        <end position="648"/>
    </location>
</feature>
<dbReference type="GO" id="GO:0003678">
    <property type="term" value="F:DNA helicase activity"/>
    <property type="evidence" value="ECO:0007669"/>
    <property type="project" value="EnsemblFungi"/>
</dbReference>
<keyword evidence="6" id="KW-0378">Hydrolase</keyword>
<dbReference type="CDD" id="cd18787">
    <property type="entry name" value="SF2_C_DEAD"/>
    <property type="match status" value="1"/>
</dbReference>
<evidence type="ECO:0000313" key="18">
    <source>
        <dbReference type="EMBL" id="KJZ72073.1"/>
    </source>
</evidence>
<evidence type="ECO:0000256" key="1">
    <source>
        <dbReference type="ARBA" id="ARBA00003706"/>
    </source>
</evidence>
<feature type="domain" description="Helicase C-terminal" evidence="16">
    <location>
        <begin position="309"/>
        <end position="536"/>
    </location>
</feature>
<feature type="compositionally biased region" description="Acidic residues" evidence="14">
    <location>
        <begin position="403"/>
        <end position="421"/>
    </location>
</feature>
<keyword evidence="8" id="KW-0067">ATP-binding</keyword>
<evidence type="ECO:0000259" key="16">
    <source>
        <dbReference type="PROSITE" id="PS51194"/>
    </source>
</evidence>
<evidence type="ECO:0000256" key="11">
    <source>
        <dbReference type="ARBA" id="ARBA00038041"/>
    </source>
</evidence>
<comment type="function">
    <text evidence="1">ATP-binding RNA helicase involved in the biogenesis of 60S ribosomal subunits and is required for the normal formation of 25S and 5.8S rRNAs.</text>
</comment>
<dbReference type="PANTHER" id="PTHR47959:SF21">
    <property type="entry name" value="DEAD-BOX HELICASE 56"/>
    <property type="match status" value="1"/>
</dbReference>
<name>A0A0F7ZSW5_9HYPO</name>
<evidence type="ECO:0000313" key="19">
    <source>
        <dbReference type="Proteomes" id="UP000054481"/>
    </source>
</evidence>
<keyword evidence="5" id="KW-0547">Nucleotide-binding</keyword>
<gene>
    <name evidence="18" type="ORF">HIM_08528</name>
</gene>
<evidence type="ECO:0000256" key="2">
    <source>
        <dbReference type="ARBA" id="ARBA00004123"/>
    </source>
</evidence>
<dbReference type="GO" id="GO:0005524">
    <property type="term" value="F:ATP binding"/>
    <property type="evidence" value="ECO:0007669"/>
    <property type="project" value="UniProtKB-KW"/>
</dbReference>
<keyword evidence="10" id="KW-0539">Nucleus</keyword>
<dbReference type="InterPro" id="IPR014014">
    <property type="entry name" value="RNA_helicase_DEAD_Q_motif"/>
</dbReference>
<evidence type="ECO:0000256" key="4">
    <source>
        <dbReference type="ARBA" id="ARBA00022517"/>
    </source>
</evidence>
<sequence length="669" mass="74607">MNVLVFFLGKTFQRAHGAVIDQEPAISSRSTRGTALLSSNRSGAHSDKGTAVTKGTMKRKLNEDGVPSPEPAAQDPDRSDKTGEEMTFAEMGLDPRLVQAVAEQGFLKPTLVQRQAIPLALNGQDVLCKSKTGSGKTAAYVLPVLAGVLKRKSTDASAAVSALILVPTRELADQVHKAIERFSVFCAKDVSVVKLTDKVSDAVQRSLLSTSPDIVISTPARAWHNVKANESALDLSKLSHLVLDEADLLLSYGYDDDLENLSWSIPKGIQTIMMSATLTAEIESLKKTFYKDNVPTLLDLEEPDAEGEGVTQLVSKCGEDEKFLLAYVIFKLQLVKGKCIIFVGDVDRCYRLKLFFEQFGIRSCILNSELPVNSRLHVVEEFNRNVYDIIIASDEKEVLGNEEQADEEKDEDAAQDAPDDDAPSKDASRPQKKRKMHKRDKEYGVSRGIDFKNVAAVLNFDLPTSASSYTHRIGRTARAGKAGMALSFVVPKELYRKHMPTTTATAENDEKILARITRQQAKKGKEIKPYNFNAKQVEAFRYRMNDALRAVTKVAVREARTRELRQELLKSEKLKRYFEENPSEMNHLRHDGELRTARQQAHLKHIPDYLLPKEGKKALTEEDIGFVRLRGNGKDRGHKKGRRTKRSGFKVGGRKSDPLKTFKARRKAK</sequence>
<evidence type="ECO:0000256" key="14">
    <source>
        <dbReference type="SAM" id="MobiDB-lite"/>
    </source>
</evidence>
<comment type="catalytic activity">
    <reaction evidence="12">
        <text>ATP + H2O = ADP + phosphate + H(+)</text>
        <dbReference type="Rhea" id="RHEA:13065"/>
        <dbReference type="ChEBI" id="CHEBI:15377"/>
        <dbReference type="ChEBI" id="CHEBI:15378"/>
        <dbReference type="ChEBI" id="CHEBI:30616"/>
        <dbReference type="ChEBI" id="CHEBI:43474"/>
        <dbReference type="ChEBI" id="CHEBI:456216"/>
        <dbReference type="EC" id="3.6.4.13"/>
    </reaction>
</comment>
<dbReference type="GO" id="GO:0003723">
    <property type="term" value="F:RNA binding"/>
    <property type="evidence" value="ECO:0007669"/>
    <property type="project" value="UniProtKB-KW"/>
</dbReference>
<dbReference type="EMBL" id="KQ030553">
    <property type="protein sequence ID" value="KJZ72073.1"/>
    <property type="molecule type" value="Genomic_DNA"/>
</dbReference>
<dbReference type="GO" id="GO:0005730">
    <property type="term" value="C:nucleolus"/>
    <property type="evidence" value="ECO:0007669"/>
    <property type="project" value="EnsemblFungi"/>
</dbReference>
<dbReference type="EC" id="3.6.4.13" evidence="3"/>
<dbReference type="GO" id="GO:0005829">
    <property type="term" value="C:cytosol"/>
    <property type="evidence" value="ECO:0007669"/>
    <property type="project" value="TreeGrafter"/>
</dbReference>
<evidence type="ECO:0000256" key="8">
    <source>
        <dbReference type="ARBA" id="ARBA00022840"/>
    </source>
</evidence>
<dbReference type="PANTHER" id="PTHR47959">
    <property type="entry name" value="ATP-DEPENDENT RNA HELICASE RHLE-RELATED"/>
    <property type="match status" value="1"/>
</dbReference>
<organism evidence="18 19">
    <name type="scientific">Hirsutella minnesotensis 3608</name>
    <dbReference type="NCBI Taxonomy" id="1043627"/>
    <lineage>
        <taxon>Eukaryota</taxon>
        <taxon>Fungi</taxon>
        <taxon>Dikarya</taxon>
        <taxon>Ascomycota</taxon>
        <taxon>Pezizomycotina</taxon>
        <taxon>Sordariomycetes</taxon>
        <taxon>Hypocreomycetidae</taxon>
        <taxon>Hypocreales</taxon>
        <taxon>Ophiocordycipitaceae</taxon>
        <taxon>Hirsutella</taxon>
    </lineage>
</organism>
<dbReference type="SMART" id="SM00487">
    <property type="entry name" value="DEXDc"/>
    <property type="match status" value="1"/>
</dbReference>
<evidence type="ECO:0000256" key="6">
    <source>
        <dbReference type="ARBA" id="ARBA00022801"/>
    </source>
</evidence>
<evidence type="ECO:0000259" key="17">
    <source>
        <dbReference type="PROSITE" id="PS51195"/>
    </source>
</evidence>
<proteinExistence type="inferred from homology"/>
<feature type="region of interest" description="Disordered" evidence="14">
    <location>
        <begin position="400"/>
        <end position="441"/>
    </location>
</feature>
<protein>
    <recommendedName>
        <fullName evidence="3">RNA helicase</fullName>
        <ecNumber evidence="3">3.6.4.13</ecNumber>
    </recommendedName>
</protein>
<dbReference type="Proteomes" id="UP000054481">
    <property type="component" value="Unassembled WGS sequence"/>
</dbReference>
<dbReference type="InterPro" id="IPR014001">
    <property type="entry name" value="Helicase_ATP-bd"/>
</dbReference>
<dbReference type="Pfam" id="PF00271">
    <property type="entry name" value="Helicase_C"/>
    <property type="match status" value="2"/>
</dbReference>
<feature type="region of interest" description="Disordered" evidence="14">
    <location>
        <begin position="25"/>
        <end position="83"/>
    </location>
</feature>
<dbReference type="PROSITE" id="PS51195">
    <property type="entry name" value="Q_MOTIF"/>
    <property type="match status" value="1"/>
</dbReference>
<dbReference type="AlphaFoldDB" id="A0A0F7ZSW5"/>
<evidence type="ECO:0000256" key="9">
    <source>
        <dbReference type="ARBA" id="ARBA00022884"/>
    </source>
</evidence>
<comment type="subcellular location">
    <subcellularLocation>
        <location evidence="2">Nucleus</location>
    </subcellularLocation>
</comment>
<evidence type="ECO:0000256" key="5">
    <source>
        <dbReference type="ARBA" id="ARBA00022741"/>
    </source>
</evidence>
<dbReference type="GO" id="GO:0033677">
    <property type="term" value="F:DNA/RNA helicase activity"/>
    <property type="evidence" value="ECO:0007669"/>
    <property type="project" value="EnsemblFungi"/>
</dbReference>
<feature type="compositionally biased region" description="Polar residues" evidence="14">
    <location>
        <begin position="25"/>
        <end position="43"/>
    </location>
</feature>
<evidence type="ECO:0000256" key="13">
    <source>
        <dbReference type="PROSITE-ProRule" id="PRU00552"/>
    </source>
</evidence>
<feature type="region of interest" description="Disordered" evidence="14">
    <location>
        <begin position="630"/>
        <end position="669"/>
    </location>
</feature>
<keyword evidence="19" id="KW-1185">Reference proteome</keyword>
<dbReference type="InterPro" id="IPR027417">
    <property type="entry name" value="P-loop_NTPase"/>
</dbReference>
<reference evidence="18 19" key="1">
    <citation type="journal article" date="2014" name="Genome Biol. Evol.">
        <title>Comparative genomics and transcriptomics analyses reveal divergent lifestyle features of nematode endoparasitic fungus Hirsutella minnesotensis.</title>
        <authorList>
            <person name="Lai Y."/>
            <person name="Liu K."/>
            <person name="Zhang X."/>
            <person name="Zhang X."/>
            <person name="Li K."/>
            <person name="Wang N."/>
            <person name="Shu C."/>
            <person name="Wu Y."/>
            <person name="Wang C."/>
            <person name="Bushley K.E."/>
            <person name="Xiang M."/>
            <person name="Liu X."/>
        </authorList>
    </citation>
    <scope>NUCLEOTIDE SEQUENCE [LARGE SCALE GENOMIC DNA]</scope>
    <source>
        <strain evidence="18 19">3608</strain>
    </source>
</reference>
<dbReference type="SUPFAM" id="SSF52540">
    <property type="entry name" value="P-loop containing nucleoside triphosphate hydrolases"/>
    <property type="match status" value="2"/>
</dbReference>
<comment type="similarity">
    <text evidence="11">Belongs to the DEAD box helicase family. DDX56/DBP9 subfamily.</text>
</comment>
<dbReference type="SMART" id="SM00490">
    <property type="entry name" value="HELICc"/>
    <property type="match status" value="1"/>
</dbReference>
<dbReference type="OrthoDB" id="1191041at2759"/>
<dbReference type="PROSITE" id="PS51192">
    <property type="entry name" value="HELICASE_ATP_BIND_1"/>
    <property type="match status" value="1"/>
</dbReference>
<dbReference type="GO" id="GO:0000463">
    <property type="term" value="P:maturation of LSU-rRNA from tricistronic rRNA transcript (SSU-rRNA, 5.8S rRNA, LSU-rRNA)"/>
    <property type="evidence" value="ECO:0007669"/>
    <property type="project" value="EnsemblFungi"/>
</dbReference>
<evidence type="ECO:0000259" key="15">
    <source>
        <dbReference type="PROSITE" id="PS51192"/>
    </source>
</evidence>
<dbReference type="CDD" id="cd17961">
    <property type="entry name" value="DEADc_DDX56"/>
    <property type="match status" value="1"/>
</dbReference>
<dbReference type="InterPro" id="IPR001650">
    <property type="entry name" value="Helicase_C-like"/>
</dbReference>
<feature type="domain" description="DEAD-box RNA helicase Q" evidence="17">
    <location>
        <begin position="86"/>
        <end position="114"/>
    </location>
</feature>
<dbReference type="GO" id="GO:0003724">
    <property type="term" value="F:RNA helicase activity"/>
    <property type="evidence" value="ECO:0007669"/>
    <property type="project" value="UniProtKB-EC"/>
</dbReference>
<feature type="domain" description="Helicase ATP-binding" evidence="15">
    <location>
        <begin position="117"/>
        <end position="296"/>
    </location>
</feature>
<dbReference type="InterPro" id="IPR050079">
    <property type="entry name" value="DEAD_box_RNA_helicase"/>
</dbReference>